<dbReference type="Proteomes" id="UP000062973">
    <property type="component" value="Chromosome"/>
</dbReference>
<dbReference type="AlphaFoldDB" id="A0A076MV34"/>
<evidence type="ECO:0000313" key="2">
    <source>
        <dbReference type="Proteomes" id="UP000062973"/>
    </source>
</evidence>
<organism evidence="1 2">
    <name type="scientific">Amycolatopsis methanolica 239</name>
    <dbReference type="NCBI Taxonomy" id="1068978"/>
    <lineage>
        <taxon>Bacteria</taxon>
        <taxon>Bacillati</taxon>
        <taxon>Actinomycetota</taxon>
        <taxon>Actinomycetes</taxon>
        <taxon>Pseudonocardiales</taxon>
        <taxon>Pseudonocardiaceae</taxon>
        <taxon>Amycolatopsis</taxon>
        <taxon>Amycolatopsis methanolica group</taxon>
    </lineage>
</organism>
<dbReference type="HOGENOM" id="CLU_1736726_0_0_11"/>
<proteinExistence type="predicted"/>
<keyword evidence="2" id="KW-1185">Reference proteome</keyword>
<reference evidence="1 2" key="1">
    <citation type="submission" date="2014-07" db="EMBL/GenBank/DDBJ databases">
        <title>Whole Genome Sequence of the Amycolatopsis methanolica 239.</title>
        <authorList>
            <person name="Tang B."/>
        </authorList>
    </citation>
    <scope>NUCLEOTIDE SEQUENCE [LARGE SCALE GENOMIC DNA]</scope>
    <source>
        <strain evidence="1 2">239</strain>
    </source>
</reference>
<dbReference type="PATRIC" id="fig|1068978.7.peg.2941"/>
<evidence type="ECO:0000313" key="1">
    <source>
        <dbReference type="EMBL" id="AIJ22846.1"/>
    </source>
</evidence>
<evidence type="ECO:0008006" key="3">
    <source>
        <dbReference type="Google" id="ProtNLM"/>
    </source>
</evidence>
<dbReference type="OrthoDB" id="3631260at2"/>
<dbReference type="RefSeq" id="WP_017982066.1">
    <property type="nucleotide sequence ID" value="NZ_AQUL01000001.1"/>
</dbReference>
<protein>
    <recommendedName>
        <fullName evidence="3">DNA primase/polymerase bifunctional N-terminal domain-containing protein</fullName>
    </recommendedName>
</protein>
<dbReference type="eggNOG" id="ENOG5031VW9">
    <property type="taxonomic scope" value="Bacteria"/>
</dbReference>
<dbReference type="KEGG" id="amq:AMETH_2754"/>
<gene>
    <name evidence="1" type="ORF">AMETH_2754</name>
</gene>
<accession>A0A076MV34</accession>
<name>A0A076MV34_AMYME</name>
<sequence length="150" mass="16237">MSVDHDLGTKRPTSTPVDYRRTFGWPVHWRNGTLNFVIGAGIGAVAVPRARAEQVLENLARQGCRGPALSVPTKHGSVVIFLVEADILGSDAEFLPRDVRVLTAGTSIPMPGTHGPADLARWIVPPDPQQRWLPSLTAVLAAIRSAGRYR</sequence>
<dbReference type="EMBL" id="CP009110">
    <property type="protein sequence ID" value="AIJ22846.1"/>
    <property type="molecule type" value="Genomic_DNA"/>
</dbReference>